<organism evidence="2 3">
    <name type="scientific">Blautia aquisgranensis</name>
    <dbReference type="NCBI Taxonomy" id="3133153"/>
    <lineage>
        <taxon>Bacteria</taxon>
        <taxon>Bacillati</taxon>
        <taxon>Bacillota</taxon>
        <taxon>Clostridia</taxon>
        <taxon>Lachnospirales</taxon>
        <taxon>Lachnospiraceae</taxon>
        <taxon>Blautia</taxon>
    </lineage>
</organism>
<dbReference type="InterPro" id="IPR036259">
    <property type="entry name" value="MFS_trans_sf"/>
</dbReference>
<accession>A0ABV1BGA9</accession>
<evidence type="ECO:0000256" key="1">
    <source>
        <dbReference type="SAM" id="Phobius"/>
    </source>
</evidence>
<dbReference type="InterPro" id="IPR001927">
    <property type="entry name" value="Na/Gal_symport"/>
</dbReference>
<dbReference type="InterPro" id="IPR039672">
    <property type="entry name" value="MFS_2"/>
</dbReference>
<feature type="transmembrane region" description="Helical" evidence="1">
    <location>
        <begin position="121"/>
        <end position="143"/>
    </location>
</feature>
<feature type="transmembrane region" description="Helical" evidence="1">
    <location>
        <begin position="257"/>
        <end position="275"/>
    </location>
</feature>
<dbReference type="SUPFAM" id="SSF103473">
    <property type="entry name" value="MFS general substrate transporter"/>
    <property type="match status" value="1"/>
</dbReference>
<gene>
    <name evidence="2" type="ORF">WMO28_11620</name>
</gene>
<feature type="transmembrane region" description="Helical" evidence="1">
    <location>
        <begin position="51"/>
        <end position="70"/>
    </location>
</feature>
<dbReference type="NCBIfam" id="TIGR00792">
    <property type="entry name" value="gph"/>
    <property type="match status" value="1"/>
</dbReference>
<keyword evidence="3" id="KW-1185">Reference proteome</keyword>
<comment type="caution">
    <text evidence="2">The sequence shown here is derived from an EMBL/GenBank/DDBJ whole genome shotgun (WGS) entry which is preliminary data.</text>
</comment>
<proteinExistence type="predicted"/>
<feature type="transmembrane region" description="Helical" evidence="1">
    <location>
        <begin position="322"/>
        <end position="341"/>
    </location>
</feature>
<dbReference type="EMBL" id="JBBMEJ010000013">
    <property type="protein sequence ID" value="MEQ2371566.1"/>
    <property type="molecule type" value="Genomic_DNA"/>
</dbReference>
<dbReference type="CDD" id="cd17332">
    <property type="entry name" value="MFS_MelB_like"/>
    <property type="match status" value="1"/>
</dbReference>
<dbReference type="PANTHER" id="PTHR11328:SF24">
    <property type="entry name" value="MAJOR FACILITATOR SUPERFAMILY (MFS) PROFILE DOMAIN-CONTAINING PROTEIN"/>
    <property type="match status" value="1"/>
</dbReference>
<feature type="transmembrane region" description="Helical" evidence="1">
    <location>
        <begin position="91"/>
        <end position="109"/>
    </location>
</feature>
<feature type="transmembrane region" description="Helical" evidence="1">
    <location>
        <begin position="440"/>
        <end position="460"/>
    </location>
</feature>
<name>A0ABV1BGA9_9FIRM</name>
<evidence type="ECO:0000313" key="3">
    <source>
        <dbReference type="Proteomes" id="UP001473063"/>
    </source>
</evidence>
<keyword evidence="1" id="KW-0472">Membrane</keyword>
<feature type="transmembrane region" description="Helical" evidence="1">
    <location>
        <begin position="196"/>
        <end position="217"/>
    </location>
</feature>
<feature type="transmembrane region" description="Helical" evidence="1">
    <location>
        <begin position="164"/>
        <end position="184"/>
    </location>
</feature>
<evidence type="ECO:0000313" key="2">
    <source>
        <dbReference type="EMBL" id="MEQ2371566.1"/>
    </source>
</evidence>
<feature type="transmembrane region" description="Helical" evidence="1">
    <location>
        <begin position="295"/>
        <end position="315"/>
    </location>
</feature>
<keyword evidence="1" id="KW-0812">Transmembrane</keyword>
<feature type="transmembrane region" description="Helical" evidence="1">
    <location>
        <begin position="347"/>
        <end position="371"/>
    </location>
</feature>
<dbReference type="Gene3D" id="1.20.1250.20">
    <property type="entry name" value="MFS general substrate transporter like domains"/>
    <property type="match status" value="2"/>
</dbReference>
<protein>
    <submittedName>
        <fullName evidence="2">MFS transporter</fullName>
    </submittedName>
</protein>
<dbReference type="PANTHER" id="PTHR11328">
    <property type="entry name" value="MAJOR FACILITATOR SUPERFAMILY DOMAIN-CONTAINING PROTEIN"/>
    <property type="match status" value="1"/>
</dbReference>
<dbReference type="Proteomes" id="UP001473063">
    <property type="component" value="Unassembled WGS sequence"/>
</dbReference>
<dbReference type="Pfam" id="PF13347">
    <property type="entry name" value="MFS_2"/>
    <property type="match status" value="1"/>
</dbReference>
<reference evidence="2 3" key="1">
    <citation type="submission" date="2024-03" db="EMBL/GenBank/DDBJ databases">
        <title>Human intestinal bacterial collection.</title>
        <authorList>
            <person name="Pauvert C."/>
            <person name="Hitch T.C.A."/>
            <person name="Clavel T."/>
        </authorList>
    </citation>
    <scope>NUCLEOTIDE SEQUENCE [LARGE SCALE GENOMIC DNA]</scope>
    <source>
        <strain evidence="2 3">CLA-JM-H16</strain>
    </source>
</reference>
<sequence length="473" mass="51822">MFSLASKHDDPNAKLAWSERIGYGTGGFAFNMINGIIGSFLTIYFTSTVGLNAGIIATIFAVSKVFDGISDVIVGRMVDRTKSKLGKGRSWLLRMCIPFAITTMLLFFVPQNFPEMAQYVYIFLMYNIVNAICLTGMLVPYYSMISLLTANPYERGFIGNLQQIFQTLGNVVINSTFVTLLGIFTDSTETIYTQRAFTITMLIYCIAMVVITFFCVFSTKERVHSTDDENANDQKAENVGREAGTWETVKALLQNKYWVIVTIASFVVFFVVIMYAMGNVYYCQYVLYDMGQYGWVSNSISIAQFAIMFVTPAFMKKFGKTAVYEAGMVVMGLGFLGFAVLGGSSTIVMIVCNVLKGCGVGMAGGMALGMVADTITYGTKKTGIDTVGLGNAGVSAAQKIGLGLGTAVFGWVLNGAGYDGSLDAKGIAQPESVSTAINFMYNWLPFIMVIAMFVIMFIMYHCERDLKKMEAAE</sequence>
<feature type="transmembrane region" description="Helical" evidence="1">
    <location>
        <begin position="392"/>
        <end position="413"/>
    </location>
</feature>
<dbReference type="RefSeq" id="WP_178644654.1">
    <property type="nucleotide sequence ID" value="NZ_JBBMEJ010000013.1"/>
</dbReference>
<keyword evidence="1" id="KW-1133">Transmembrane helix</keyword>